<feature type="transmembrane region" description="Helical" evidence="6">
    <location>
        <begin position="29"/>
        <end position="47"/>
    </location>
</feature>
<comment type="function">
    <text evidence="6">Catalyzes the transfer of a lysyl group from L-lysyl-tRNA(Lys) to membrane-bound phosphatidylglycerol (PG), which produces lysylphosphatidylglycerol (LPG), a major component of the bacterial membrane with a positive net charge. LPG synthesis contributes to bacterial virulence as it is involved in the resistance mechanism against cationic antimicrobial peptides (CAMP) produces by the host's immune system (defensins, cathelicidins) and by the competing microorganisms.</text>
</comment>
<keyword evidence="6" id="KW-0046">Antibiotic resistance</keyword>
<dbReference type="Proteomes" id="UP001299235">
    <property type="component" value="Unassembled WGS sequence"/>
</dbReference>
<evidence type="ECO:0000256" key="5">
    <source>
        <dbReference type="ARBA" id="ARBA00023136"/>
    </source>
</evidence>
<dbReference type="PANTHER" id="PTHR39087">
    <property type="entry name" value="UPF0104 MEMBRANE PROTEIN MJ1595"/>
    <property type="match status" value="1"/>
</dbReference>
<keyword evidence="4 6" id="KW-1133">Transmembrane helix</keyword>
<comment type="similarity">
    <text evidence="6">Belongs to the LPG synthase family.</text>
</comment>
<keyword evidence="6" id="KW-0443">Lipid metabolism</keyword>
<keyword evidence="2" id="KW-1003">Cell membrane</keyword>
<gene>
    <name evidence="6" type="primary">mprF</name>
    <name evidence="7" type="ORF">LKD42_04965</name>
</gene>
<keyword evidence="5 6" id="KW-0472">Membrane</keyword>
<keyword evidence="3 6" id="KW-0812">Transmembrane</keyword>
<feature type="transmembrane region" description="Helical" evidence="6">
    <location>
        <begin position="247"/>
        <end position="266"/>
    </location>
</feature>
<evidence type="ECO:0000256" key="3">
    <source>
        <dbReference type="ARBA" id="ARBA00022692"/>
    </source>
</evidence>
<keyword evidence="6" id="KW-0808">Transferase</keyword>
<evidence type="ECO:0000256" key="6">
    <source>
        <dbReference type="RuleBase" id="RU363042"/>
    </source>
</evidence>
<dbReference type="InterPro" id="IPR022791">
    <property type="entry name" value="L-PG_synthase/AglD"/>
</dbReference>
<evidence type="ECO:0000256" key="1">
    <source>
        <dbReference type="ARBA" id="ARBA00004651"/>
    </source>
</evidence>
<feature type="transmembrane region" description="Helical" evidence="6">
    <location>
        <begin position="278"/>
        <end position="297"/>
    </location>
</feature>
<evidence type="ECO:0000256" key="2">
    <source>
        <dbReference type="ARBA" id="ARBA00022475"/>
    </source>
</evidence>
<feature type="transmembrane region" description="Helical" evidence="6">
    <location>
        <begin position="174"/>
        <end position="197"/>
    </location>
</feature>
<dbReference type="Pfam" id="PF03706">
    <property type="entry name" value="LPG_synthase_TM"/>
    <property type="match status" value="1"/>
</dbReference>
<dbReference type="EMBL" id="JAJEQE010000011">
    <property type="protein sequence ID" value="MCC2148607.1"/>
    <property type="molecule type" value="Genomic_DNA"/>
</dbReference>
<feature type="transmembrane region" description="Helical" evidence="6">
    <location>
        <begin position="62"/>
        <end position="86"/>
    </location>
</feature>
<sequence>MEENTQVKKEEAEILENAQQNGEKKWKKYVRIGFLLLVAVFLIRYFYKNYDSYKNLDIEINWPVFAGALLFYFIYQVTLASLWHYITKLNKCSIQYFKAITAYLYSIPGKYIPGKVFMLLARVPLYEEGGVPIRKVTVCFFLENICTLLGAAFLFLISLFFFPNDLLNDYKWMTIGLVILFFICINPKIINFFLKILERFIKKDLSIPITYPQMIKVVLLFICNWLVVGVGFYMLVCSIYPVPVSQFLYVAGIDGLSCIIGILAVFTPSGLGVREGIILLGLGLIMPKEYAVIISLVTRLWQTVAEFMLIGIAIVINRGMKFYKKKKEKV</sequence>
<proteinExistence type="inferred from homology"/>
<evidence type="ECO:0000313" key="7">
    <source>
        <dbReference type="EMBL" id="MCC2148607.1"/>
    </source>
</evidence>
<comment type="subcellular location">
    <subcellularLocation>
        <location evidence="1 6">Cell membrane</location>
        <topology evidence="1 6">Multi-pass membrane protein</topology>
    </subcellularLocation>
</comment>
<evidence type="ECO:0000256" key="4">
    <source>
        <dbReference type="ARBA" id="ARBA00022989"/>
    </source>
</evidence>
<feature type="transmembrane region" description="Helical" evidence="6">
    <location>
        <begin position="217"/>
        <end position="241"/>
    </location>
</feature>
<dbReference type="EC" id="2.3.2.3" evidence="6"/>
<evidence type="ECO:0000313" key="8">
    <source>
        <dbReference type="Proteomes" id="UP001299235"/>
    </source>
</evidence>
<feature type="transmembrane region" description="Helical" evidence="6">
    <location>
        <begin position="140"/>
        <end position="162"/>
    </location>
</feature>
<feature type="transmembrane region" description="Helical" evidence="6">
    <location>
        <begin position="303"/>
        <end position="320"/>
    </location>
</feature>
<reference evidence="7 8" key="1">
    <citation type="submission" date="2021-10" db="EMBL/GenBank/DDBJ databases">
        <title>Anaerobic single-cell dispensing facilitates the cultivation of human gut bacteria.</title>
        <authorList>
            <person name="Afrizal A."/>
        </authorList>
    </citation>
    <scope>NUCLEOTIDE SEQUENCE [LARGE SCALE GENOMIC DNA]</scope>
    <source>
        <strain evidence="7 8">CLA-AA-H246</strain>
    </source>
</reference>
<comment type="caution">
    <text evidence="7">The sequence shown here is derived from an EMBL/GenBank/DDBJ whole genome shotgun (WGS) entry which is preliminary data.</text>
</comment>
<dbReference type="PANTHER" id="PTHR39087:SF2">
    <property type="entry name" value="UPF0104 MEMBRANE PROTEIN MJ1595"/>
    <property type="match status" value="1"/>
</dbReference>
<organism evidence="7 8">
    <name type="scientific">Hominisplanchenecus faecis</name>
    <dbReference type="NCBI Taxonomy" id="2885351"/>
    <lineage>
        <taxon>Bacteria</taxon>
        <taxon>Bacillati</taxon>
        <taxon>Bacillota</taxon>
        <taxon>Clostridia</taxon>
        <taxon>Lachnospirales</taxon>
        <taxon>Lachnospiraceae</taxon>
        <taxon>Hominisplanchenecus</taxon>
    </lineage>
</organism>
<name>A0ABS8ETU0_9FIRM</name>
<protein>
    <recommendedName>
        <fullName evidence="6">Phosphatidylglycerol lysyltransferase</fullName>
        <ecNumber evidence="6">2.3.2.3</ecNumber>
    </recommendedName>
    <alternativeName>
        <fullName evidence="6">Lysylphosphatidylglycerol synthase</fullName>
    </alternativeName>
</protein>
<comment type="catalytic activity">
    <reaction evidence="6">
        <text>L-lysyl-tRNA(Lys) + a 1,2-diacyl-sn-glycero-3-phospho-(1'-sn-glycerol) = a 1,2-diacyl-sn-glycero-3-phospho-1'-(3'-O-L-lysyl)-sn-glycerol + tRNA(Lys)</text>
        <dbReference type="Rhea" id="RHEA:10668"/>
        <dbReference type="Rhea" id="RHEA-COMP:9696"/>
        <dbReference type="Rhea" id="RHEA-COMP:9697"/>
        <dbReference type="ChEBI" id="CHEBI:64716"/>
        <dbReference type="ChEBI" id="CHEBI:75792"/>
        <dbReference type="ChEBI" id="CHEBI:78442"/>
        <dbReference type="ChEBI" id="CHEBI:78529"/>
        <dbReference type="EC" id="2.3.2.3"/>
    </reaction>
</comment>
<accession>A0ABS8ETU0</accession>
<keyword evidence="8" id="KW-1185">Reference proteome</keyword>